<evidence type="ECO:0000256" key="5">
    <source>
        <dbReference type="ARBA" id="ARBA00022989"/>
    </source>
</evidence>
<feature type="transmembrane region" description="Helical" evidence="9">
    <location>
        <begin position="143"/>
        <end position="165"/>
    </location>
</feature>
<dbReference type="InterPro" id="IPR036259">
    <property type="entry name" value="MFS_trans_sf"/>
</dbReference>
<evidence type="ECO:0000256" key="7">
    <source>
        <dbReference type="ARBA" id="ARBA00049119"/>
    </source>
</evidence>
<dbReference type="InterPro" id="IPR050360">
    <property type="entry name" value="MFS_Sugar_Transporters"/>
</dbReference>
<dbReference type="GO" id="GO:0005351">
    <property type="term" value="F:carbohydrate:proton symporter activity"/>
    <property type="evidence" value="ECO:0007669"/>
    <property type="project" value="TreeGrafter"/>
</dbReference>
<dbReference type="SUPFAM" id="SSF103473">
    <property type="entry name" value="MFS general substrate transporter"/>
    <property type="match status" value="1"/>
</dbReference>
<dbReference type="NCBIfam" id="TIGR00879">
    <property type="entry name" value="SP"/>
    <property type="match status" value="1"/>
</dbReference>
<feature type="transmembrane region" description="Helical" evidence="9">
    <location>
        <begin position="262"/>
        <end position="284"/>
    </location>
</feature>
<dbReference type="GO" id="GO:0016020">
    <property type="term" value="C:membrane"/>
    <property type="evidence" value="ECO:0007669"/>
    <property type="project" value="UniProtKB-SubCell"/>
</dbReference>
<dbReference type="PANTHER" id="PTHR48022:SF2">
    <property type="entry name" value="PLASTIDIC GLUCOSE TRANSPORTER 4"/>
    <property type="match status" value="1"/>
</dbReference>
<dbReference type="PROSITE" id="PS50850">
    <property type="entry name" value="MFS"/>
    <property type="match status" value="1"/>
</dbReference>
<dbReference type="InterPro" id="IPR020846">
    <property type="entry name" value="MFS_dom"/>
</dbReference>
<dbReference type="InterPro" id="IPR005828">
    <property type="entry name" value="MFS_sugar_transport-like"/>
</dbReference>
<feature type="transmembrane region" description="Helical" evidence="9">
    <location>
        <begin position="50"/>
        <end position="71"/>
    </location>
</feature>
<feature type="transmembrane region" description="Helical" evidence="9">
    <location>
        <begin position="177"/>
        <end position="198"/>
    </location>
</feature>
<organism evidence="11">
    <name type="scientific">Rhodotorula toruloides</name>
    <name type="common">Yeast</name>
    <name type="synonym">Rhodosporidium toruloides</name>
    <dbReference type="NCBI Taxonomy" id="5286"/>
    <lineage>
        <taxon>Eukaryota</taxon>
        <taxon>Fungi</taxon>
        <taxon>Dikarya</taxon>
        <taxon>Basidiomycota</taxon>
        <taxon>Pucciniomycotina</taxon>
        <taxon>Microbotryomycetes</taxon>
        <taxon>Sporidiobolales</taxon>
        <taxon>Sporidiobolaceae</taxon>
        <taxon>Rhodotorula</taxon>
    </lineage>
</organism>
<dbReference type="Pfam" id="PF00083">
    <property type="entry name" value="Sugar_tr"/>
    <property type="match status" value="1"/>
</dbReference>
<dbReference type="PANTHER" id="PTHR48022">
    <property type="entry name" value="PLASTIDIC GLUCOSE TRANSPORTER 4"/>
    <property type="match status" value="1"/>
</dbReference>
<feature type="transmembrane region" description="Helical" evidence="9">
    <location>
        <begin position="356"/>
        <end position="376"/>
    </location>
</feature>
<evidence type="ECO:0000256" key="4">
    <source>
        <dbReference type="ARBA" id="ARBA00022692"/>
    </source>
</evidence>
<evidence type="ECO:0000313" key="11">
    <source>
        <dbReference type="EMBL" id="CDR40797.1"/>
    </source>
</evidence>
<gene>
    <name evidence="11" type="ORF">RHTO0S_05e07360g</name>
</gene>
<reference evidence="11" key="1">
    <citation type="journal article" date="2014" name="Genome Announc.">
        <title>Draft genome sequence of Rhodosporidium toruloides CECT1137, an oleaginous yeast of biotechnological interest.</title>
        <authorList>
            <person name="Morin N."/>
            <person name="Calcas X."/>
            <person name="Devillers H."/>
            <person name="Durrens P."/>
            <person name="Sherman D.J."/>
            <person name="Nicaud J.-M."/>
            <person name="Neuveglise C."/>
        </authorList>
    </citation>
    <scope>NUCLEOTIDE SEQUENCE</scope>
    <source>
        <strain evidence="11">CECT1137</strain>
    </source>
</reference>
<feature type="transmembrane region" description="Helical" evidence="9">
    <location>
        <begin position="397"/>
        <end position="418"/>
    </location>
</feature>
<evidence type="ECO:0000256" key="1">
    <source>
        <dbReference type="ARBA" id="ARBA00004141"/>
    </source>
</evidence>
<keyword evidence="5 9" id="KW-1133">Transmembrane helix</keyword>
<keyword evidence="6 9" id="KW-0472">Membrane</keyword>
<dbReference type="OrthoDB" id="5399138at2759"/>
<feature type="transmembrane region" description="Helical" evidence="9">
    <location>
        <begin position="107"/>
        <end position="131"/>
    </location>
</feature>
<feature type="transmembrane region" description="Helical" evidence="9">
    <location>
        <begin position="325"/>
        <end position="344"/>
    </location>
</feature>
<comment type="subcellular location">
    <subcellularLocation>
        <location evidence="1">Membrane</location>
        <topology evidence="1">Multi-pass membrane protein</topology>
    </subcellularLocation>
</comment>
<dbReference type="Gene3D" id="1.20.1250.20">
    <property type="entry name" value="MFS general substrate transporter like domains"/>
    <property type="match status" value="1"/>
</dbReference>
<sequence length="518" mass="55600">MHRPSKYAVQVFLSTCFASLAAGLFGFDTGSIGAITEMSTFEDEFGVLSPFIRGLTVSIILLPSALSGMLAGNVSDKISRKKSISLGAAIFAAGSALSAGAKGSLVMLIVARCIAGTGEGLFLGCLGVYLTEISPRHMRSHMLLINQLMTSGAIAAGFFICYGSANITNSMGWRFPFILQTITATILAVGAPFLPYSARWLISQGRRDEALAVLDRLVDPKDIEERRELLAIPPAAVRNRSQIAALKDIWAPGVRGRTTLGAILQVFQQLSGIDFVLFYAPLLFQQAGLDPSTSSFIASGCTGLVLVACVFAGTFYIEKVGRRKIWMVGGTGTSVCLFTLGFLYATGAAHTPVGKYAAIIFIELFAVCFTSSWSLITKLYAAEIQPMRTRAAATSTGQAVNQAVNFVVAISGPAFLARSSSGPYFFYGGCTALGVIFAMFFMHEVRGKSLESIDTTFEGSALATSWPKVFQAARLTEARLRKNSRSQSTNLPGETRAEIREHIQMETIGENSVFEEEE</sequence>
<dbReference type="FunFam" id="1.20.1250.20:FF:000134">
    <property type="entry name" value="MFS sugar transporter protein"/>
    <property type="match status" value="1"/>
</dbReference>
<evidence type="ECO:0000256" key="8">
    <source>
        <dbReference type="RuleBase" id="RU003346"/>
    </source>
</evidence>
<feature type="domain" description="Major facilitator superfamily (MFS) profile" evidence="10">
    <location>
        <begin position="14"/>
        <end position="446"/>
    </location>
</feature>
<comment type="catalytic activity">
    <reaction evidence="7">
        <text>myo-inositol(out) + H(+)(out) = myo-inositol(in) + H(+)(in)</text>
        <dbReference type="Rhea" id="RHEA:60364"/>
        <dbReference type="ChEBI" id="CHEBI:15378"/>
        <dbReference type="ChEBI" id="CHEBI:17268"/>
    </reaction>
</comment>
<dbReference type="EMBL" id="LK052940">
    <property type="protein sequence ID" value="CDR40797.1"/>
    <property type="molecule type" value="Genomic_DNA"/>
</dbReference>
<evidence type="ECO:0000256" key="9">
    <source>
        <dbReference type="SAM" id="Phobius"/>
    </source>
</evidence>
<accession>A0A061AT84</accession>
<evidence type="ECO:0000256" key="6">
    <source>
        <dbReference type="ARBA" id="ARBA00023136"/>
    </source>
</evidence>
<proteinExistence type="inferred from homology"/>
<feature type="transmembrane region" description="Helical" evidence="9">
    <location>
        <begin position="424"/>
        <end position="442"/>
    </location>
</feature>
<evidence type="ECO:0000256" key="2">
    <source>
        <dbReference type="ARBA" id="ARBA00010992"/>
    </source>
</evidence>
<feature type="transmembrane region" description="Helical" evidence="9">
    <location>
        <begin position="83"/>
        <end position="101"/>
    </location>
</feature>
<evidence type="ECO:0000259" key="10">
    <source>
        <dbReference type="PROSITE" id="PS50850"/>
    </source>
</evidence>
<comment type="similarity">
    <text evidence="2 8">Belongs to the major facilitator superfamily. Sugar transporter (TC 2.A.1.1) family.</text>
</comment>
<dbReference type="AlphaFoldDB" id="A0A061AT84"/>
<keyword evidence="4 9" id="KW-0812">Transmembrane</keyword>
<dbReference type="PRINTS" id="PR00171">
    <property type="entry name" value="SUGRTRNSPORT"/>
</dbReference>
<evidence type="ECO:0000256" key="3">
    <source>
        <dbReference type="ARBA" id="ARBA00022448"/>
    </source>
</evidence>
<protein>
    <submittedName>
        <fullName evidence="11">RHTO0S05e07360g1_1</fullName>
    </submittedName>
</protein>
<dbReference type="InterPro" id="IPR003663">
    <property type="entry name" value="Sugar/inositol_transpt"/>
</dbReference>
<keyword evidence="3 8" id="KW-0813">Transport</keyword>
<name>A0A061AT84_RHOTO</name>
<feature type="transmembrane region" description="Helical" evidence="9">
    <location>
        <begin position="296"/>
        <end position="318"/>
    </location>
</feature>